<reference evidence="8 9" key="1">
    <citation type="journal article" date="2014" name="Int. J. Syst. Evol. Microbiol.">
        <title>Complete genome sequence of Corynebacterium casei LMG S-19264T (=DSM 44701T), isolated from a smear-ripened cheese.</title>
        <authorList>
            <consortium name="US DOE Joint Genome Institute (JGI-PGF)"/>
            <person name="Walter F."/>
            <person name="Albersmeier A."/>
            <person name="Kalinowski J."/>
            <person name="Ruckert C."/>
        </authorList>
    </citation>
    <scope>NUCLEOTIDE SEQUENCE [LARGE SCALE GENOMIC DNA]</scope>
    <source>
        <strain evidence="8 9">CGMCC 1.15286</strain>
    </source>
</reference>
<organism evidence="8 9">
    <name type="scientific">Paenibacillus radicis</name>
    <name type="common">ex Gao et al. 2016</name>
    <dbReference type="NCBI Taxonomy" id="1737354"/>
    <lineage>
        <taxon>Bacteria</taxon>
        <taxon>Bacillati</taxon>
        <taxon>Bacillota</taxon>
        <taxon>Bacilli</taxon>
        <taxon>Bacillales</taxon>
        <taxon>Paenibacillaceae</taxon>
        <taxon>Paenibacillus</taxon>
    </lineage>
</organism>
<dbReference type="PANTHER" id="PTHR43133">
    <property type="entry name" value="RNA POLYMERASE ECF-TYPE SIGMA FACTO"/>
    <property type="match status" value="1"/>
</dbReference>
<dbReference type="Pfam" id="PF04542">
    <property type="entry name" value="Sigma70_r2"/>
    <property type="match status" value="1"/>
</dbReference>
<dbReference type="SUPFAM" id="SSF88946">
    <property type="entry name" value="Sigma2 domain of RNA polymerase sigma factors"/>
    <property type="match status" value="1"/>
</dbReference>
<keyword evidence="5" id="KW-0804">Transcription</keyword>
<evidence type="ECO:0000313" key="9">
    <source>
        <dbReference type="Proteomes" id="UP000600247"/>
    </source>
</evidence>
<protein>
    <submittedName>
        <fullName evidence="8">RNA polymerase sigma factor</fullName>
    </submittedName>
</protein>
<dbReference type="NCBIfam" id="TIGR02937">
    <property type="entry name" value="sigma70-ECF"/>
    <property type="match status" value="1"/>
</dbReference>
<dbReference type="EMBL" id="BMHY01000007">
    <property type="protein sequence ID" value="GGG77548.1"/>
    <property type="molecule type" value="Genomic_DNA"/>
</dbReference>
<sequence>MAVTTMSELIGLALKGQKEAFEQLYNETVNEVYRTLYYLSGSHTDAEDIAQNVYLELYRNLDKYDHSRSLQGWLYGITIRQLHAHRRKKWKEYRNEQKQRKLQTAPLPANNHVSFAGDTQGDFVMEELHDLPEKLKEVLVLRYINDLPQQEIANVLSIPIGTVKSRLNQALVRMREKLGDKSI</sequence>
<dbReference type="InterPro" id="IPR036388">
    <property type="entry name" value="WH-like_DNA-bd_sf"/>
</dbReference>
<dbReference type="CDD" id="cd06171">
    <property type="entry name" value="Sigma70_r4"/>
    <property type="match status" value="1"/>
</dbReference>
<keyword evidence="3" id="KW-0731">Sigma factor</keyword>
<dbReference type="Gene3D" id="1.10.1740.10">
    <property type="match status" value="1"/>
</dbReference>
<dbReference type="InterPro" id="IPR039425">
    <property type="entry name" value="RNA_pol_sigma-70-like"/>
</dbReference>
<dbReference type="Pfam" id="PF04545">
    <property type="entry name" value="Sigma70_r4"/>
    <property type="match status" value="1"/>
</dbReference>
<proteinExistence type="inferred from homology"/>
<dbReference type="Proteomes" id="UP000600247">
    <property type="component" value="Unassembled WGS sequence"/>
</dbReference>
<evidence type="ECO:0000256" key="3">
    <source>
        <dbReference type="ARBA" id="ARBA00023082"/>
    </source>
</evidence>
<evidence type="ECO:0000256" key="4">
    <source>
        <dbReference type="ARBA" id="ARBA00023125"/>
    </source>
</evidence>
<dbReference type="GO" id="GO:0006352">
    <property type="term" value="P:DNA-templated transcription initiation"/>
    <property type="evidence" value="ECO:0007669"/>
    <property type="project" value="InterPro"/>
</dbReference>
<dbReference type="SUPFAM" id="SSF88659">
    <property type="entry name" value="Sigma3 and sigma4 domains of RNA polymerase sigma factors"/>
    <property type="match status" value="1"/>
</dbReference>
<dbReference type="GO" id="GO:0003677">
    <property type="term" value="F:DNA binding"/>
    <property type="evidence" value="ECO:0007669"/>
    <property type="project" value="UniProtKB-KW"/>
</dbReference>
<dbReference type="AlphaFoldDB" id="A0A917M434"/>
<comment type="caution">
    <text evidence="8">The sequence shown here is derived from an EMBL/GenBank/DDBJ whole genome shotgun (WGS) entry which is preliminary data.</text>
</comment>
<keyword evidence="2" id="KW-0805">Transcription regulation</keyword>
<dbReference type="InterPro" id="IPR014284">
    <property type="entry name" value="RNA_pol_sigma-70_dom"/>
</dbReference>
<keyword evidence="9" id="KW-1185">Reference proteome</keyword>
<dbReference type="InterPro" id="IPR007627">
    <property type="entry name" value="RNA_pol_sigma70_r2"/>
</dbReference>
<evidence type="ECO:0000259" key="6">
    <source>
        <dbReference type="Pfam" id="PF04542"/>
    </source>
</evidence>
<dbReference type="GO" id="GO:0016987">
    <property type="term" value="F:sigma factor activity"/>
    <property type="evidence" value="ECO:0007669"/>
    <property type="project" value="UniProtKB-KW"/>
</dbReference>
<evidence type="ECO:0000256" key="5">
    <source>
        <dbReference type="ARBA" id="ARBA00023163"/>
    </source>
</evidence>
<feature type="domain" description="RNA polymerase sigma-70 region 2" evidence="6">
    <location>
        <begin position="24"/>
        <end position="91"/>
    </location>
</feature>
<accession>A0A917M434</accession>
<dbReference type="InterPro" id="IPR013324">
    <property type="entry name" value="RNA_pol_sigma_r3/r4-like"/>
</dbReference>
<dbReference type="PANTHER" id="PTHR43133:SF60">
    <property type="entry name" value="RNA POLYMERASE SIGMA FACTOR SIGV"/>
    <property type="match status" value="1"/>
</dbReference>
<evidence type="ECO:0000256" key="1">
    <source>
        <dbReference type="ARBA" id="ARBA00010641"/>
    </source>
</evidence>
<dbReference type="Gene3D" id="1.10.10.10">
    <property type="entry name" value="Winged helix-like DNA-binding domain superfamily/Winged helix DNA-binding domain"/>
    <property type="match status" value="1"/>
</dbReference>
<dbReference type="InterPro" id="IPR007630">
    <property type="entry name" value="RNA_pol_sigma70_r4"/>
</dbReference>
<evidence type="ECO:0000256" key="2">
    <source>
        <dbReference type="ARBA" id="ARBA00023015"/>
    </source>
</evidence>
<name>A0A917M434_9BACL</name>
<evidence type="ECO:0000259" key="7">
    <source>
        <dbReference type="Pfam" id="PF04545"/>
    </source>
</evidence>
<evidence type="ECO:0000313" key="8">
    <source>
        <dbReference type="EMBL" id="GGG77548.1"/>
    </source>
</evidence>
<comment type="similarity">
    <text evidence="1">Belongs to the sigma-70 factor family. ECF subfamily.</text>
</comment>
<gene>
    <name evidence="8" type="ORF">GCM10010918_37810</name>
</gene>
<keyword evidence="4" id="KW-0238">DNA-binding</keyword>
<dbReference type="InterPro" id="IPR013325">
    <property type="entry name" value="RNA_pol_sigma_r2"/>
</dbReference>
<dbReference type="RefSeq" id="WP_188890746.1">
    <property type="nucleotide sequence ID" value="NZ_BMHY01000007.1"/>
</dbReference>
<feature type="domain" description="RNA polymerase sigma-70 region 4" evidence="7">
    <location>
        <begin position="128"/>
        <end position="176"/>
    </location>
</feature>